<evidence type="ECO:0000256" key="7">
    <source>
        <dbReference type="SAM" id="MobiDB-lite"/>
    </source>
</evidence>
<keyword evidence="3 6" id="KW-0812">Transmembrane</keyword>
<evidence type="ECO:0000313" key="8">
    <source>
        <dbReference type="EMBL" id="CAH1250697.1"/>
    </source>
</evidence>
<feature type="transmembrane region" description="Helical" evidence="6">
    <location>
        <begin position="88"/>
        <end position="113"/>
    </location>
</feature>
<evidence type="ECO:0000256" key="2">
    <source>
        <dbReference type="ARBA" id="ARBA00006840"/>
    </source>
</evidence>
<feature type="transmembrane region" description="Helical" evidence="6">
    <location>
        <begin position="228"/>
        <end position="248"/>
    </location>
</feature>
<feature type="transmembrane region" description="Helical" evidence="6">
    <location>
        <begin position="12"/>
        <end position="41"/>
    </location>
</feature>
<keyword evidence="9" id="KW-1185">Reference proteome</keyword>
<gene>
    <name evidence="8" type="primary">TSPAN33</name>
    <name evidence="8" type="ORF">BLAG_LOCUS11330</name>
</gene>
<dbReference type="SUPFAM" id="SSF48652">
    <property type="entry name" value="Tetraspanin"/>
    <property type="match status" value="1"/>
</dbReference>
<dbReference type="GO" id="GO:0005886">
    <property type="term" value="C:plasma membrane"/>
    <property type="evidence" value="ECO:0007669"/>
    <property type="project" value="TreeGrafter"/>
</dbReference>
<comment type="similarity">
    <text evidence="2 6">Belongs to the tetraspanin (TM4SF) family.</text>
</comment>
<accession>A0A8J9ZA28</accession>
<dbReference type="Pfam" id="PF00335">
    <property type="entry name" value="Tetraspanin"/>
    <property type="match status" value="1"/>
</dbReference>
<dbReference type="PIRSF" id="PIRSF002419">
    <property type="entry name" value="Tetraspanin"/>
    <property type="match status" value="1"/>
</dbReference>
<name>A0A8J9ZA28_BRALA</name>
<sequence>MAPPYMDTQTKAAIVCFKCGLACFLLVFLASGITMLVVAAVANKYLGQFEELNHDLVSARNLCIVIGLFVTLTGIVGIAGVVRENCCLLLSFAGILGCLFVLSVAAGVSLAVLTSIGTLRQKLTDFLGGRILNVKKTAVRSKVMDELQMQIKCCGDVSYRDWFGVPFAGNPNDTHSGDVPGSCCVGAKDNFDINKPDDTCGKKDKAQNSTIYTTGCSKRVADILNGHLLQIIGAGSVVIFLEAVGFTLSCCLLRHIRRRDSADEEDRVKLKLIKKREKKMKSQEAKLKKRGQESSDDLLSEDH</sequence>
<dbReference type="EMBL" id="OV696703">
    <property type="protein sequence ID" value="CAH1250697.1"/>
    <property type="molecule type" value="Genomic_DNA"/>
</dbReference>
<dbReference type="Proteomes" id="UP000838412">
    <property type="component" value="Chromosome 18"/>
</dbReference>
<feature type="transmembrane region" description="Helical" evidence="6">
    <location>
        <begin position="62"/>
        <end position="82"/>
    </location>
</feature>
<protein>
    <recommendedName>
        <fullName evidence="6">Tetraspanin</fullName>
    </recommendedName>
</protein>
<evidence type="ECO:0000256" key="5">
    <source>
        <dbReference type="ARBA" id="ARBA00023136"/>
    </source>
</evidence>
<dbReference type="OrthoDB" id="9993879at2759"/>
<evidence type="ECO:0000256" key="1">
    <source>
        <dbReference type="ARBA" id="ARBA00004141"/>
    </source>
</evidence>
<keyword evidence="5 6" id="KW-0472">Membrane</keyword>
<evidence type="ECO:0000313" key="9">
    <source>
        <dbReference type="Proteomes" id="UP000838412"/>
    </source>
</evidence>
<dbReference type="Gene3D" id="1.10.1450.10">
    <property type="entry name" value="Tetraspanin"/>
    <property type="match status" value="1"/>
</dbReference>
<dbReference type="InterPro" id="IPR000301">
    <property type="entry name" value="Tetraspanin_animals"/>
</dbReference>
<organism evidence="8 9">
    <name type="scientific">Branchiostoma lanceolatum</name>
    <name type="common">Common lancelet</name>
    <name type="synonym">Amphioxus lanceolatum</name>
    <dbReference type="NCBI Taxonomy" id="7740"/>
    <lineage>
        <taxon>Eukaryota</taxon>
        <taxon>Metazoa</taxon>
        <taxon>Chordata</taxon>
        <taxon>Cephalochordata</taxon>
        <taxon>Leptocardii</taxon>
        <taxon>Amphioxiformes</taxon>
        <taxon>Branchiostomatidae</taxon>
        <taxon>Branchiostoma</taxon>
    </lineage>
</organism>
<evidence type="ECO:0000256" key="6">
    <source>
        <dbReference type="RuleBase" id="RU361218"/>
    </source>
</evidence>
<dbReference type="PANTHER" id="PTHR19282">
    <property type="entry name" value="TETRASPANIN"/>
    <property type="match status" value="1"/>
</dbReference>
<comment type="subcellular location">
    <subcellularLocation>
        <location evidence="1 6">Membrane</location>
        <topology evidence="1 6">Multi-pass membrane protein</topology>
    </subcellularLocation>
</comment>
<proteinExistence type="inferred from homology"/>
<dbReference type="AlphaFoldDB" id="A0A8J9ZA28"/>
<feature type="compositionally biased region" description="Acidic residues" evidence="7">
    <location>
        <begin position="294"/>
        <end position="303"/>
    </location>
</feature>
<reference evidence="8" key="1">
    <citation type="submission" date="2022-01" db="EMBL/GenBank/DDBJ databases">
        <authorList>
            <person name="Braso-Vives M."/>
        </authorList>
    </citation>
    <scope>NUCLEOTIDE SEQUENCE</scope>
</reference>
<feature type="region of interest" description="Disordered" evidence="7">
    <location>
        <begin position="277"/>
        <end position="303"/>
    </location>
</feature>
<dbReference type="PANTHER" id="PTHR19282:SF507">
    <property type="entry name" value="TETRASPANIN"/>
    <property type="match status" value="1"/>
</dbReference>
<evidence type="ECO:0000256" key="3">
    <source>
        <dbReference type="ARBA" id="ARBA00022692"/>
    </source>
</evidence>
<dbReference type="PRINTS" id="PR00259">
    <property type="entry name" value="TMFOUR"/>
</dbReference>
<feature type="compositionally biased region" description="Basic and acidic residues" evidence="7">
    <location>
        <begin position="280"/>
        <end position="293"/>
    </location>
</feature>
<keyword evidence="4 6" id="KW-1133">Transmembrane helix</keyword>
<dbReference type="InterPro" id="IPR008952">
    <property type="entry name" value="Tetraspanin_EC2_sf"/>
</dbReference>
<evidence type="ECO:0000256" key="4">
    <source>
        <dbReference type="ARBA" id="ARBA00022989"/>
    </source>
</evidence>
<dbReference type="InterPro" id="IPR018499">
    <property type="entry name" value="Tetraspanin/Peripherin"/>
</dbReference>